<dbReference type="EMBL" id="JAIWQS010000001">
    <property type="protein sequence ID" value="KAJ8773635.1"/>
    <property type="molecule type" value="Genomic_DNA"/>
</dbReference>
<protein>
    <submittedName>
        <fullName evidence="1">Uncharacterized protein</fullName>
    </submittedName>
</protein>
<dbReference type="AlphaFoldDB" id="A0AAV8U330"/>
<reference evidence="1 2" key="1">
    <citation type="submission" date="2021-09" db="EMBL/GenBank/DDBJ databases">
        <title>Genomic insights and catalytic innovation underlie evolution of tropane alkaloids biosynthesis.</title>
        <authorList>
            <person name="Wang Y.-J."/>
            <person name="Tian T."/>
            <person name="Huang J.-P."/>
            <person name="Huang S.-X."/>
        </authorList>
    </citation>
    <scope>NUCLEOTIDE SEQUENCE [LARGE SCALE GENOMIC DNA]</scope>
    <source>
        <strain evidence="1">KIB-2018</strain>
        <tissue evidence="1">Leaf</tissue>
    </source>
</reference>
<gene>
    <name evidence="1" type="ORF">K2173_005881</name>
</gene>
<proteinExistence type="predicted"/>
<evidence type="ECO:0000313" key="1">
    <source>
        <dbReference type="EMBL" id="KAJ8773635.1"/>
    </source>
</evidence>
<evidence type="ECO:0000313" key="2">
    <source>
        <dbReference type="Proteomes" id="UP001159364"/>
    </source>
</evidence>
<comment type="caution">
    <text evidence="1">The sequence shown here is derived from an EMBL/GenBank/DDBJ whole genome shotgun (WGS) entry which is preliminary data.</text>
</comment>
<sequence>MEKSKHNKVMDNYGSHYRKFQFAPAVALSTHVTRITELANTGTDAELDVVCKGKEDNVMIIDEVKKRPRQCSYIGPNLVELKEVVFGAWSQDRIVDVLDKIAACSAALSDWHKSQDHNFKYQIALLKKRIDVARQANVNDVIIVRLKIELSTLLPQEAIYWKQRSKIFWLKYGEANSRFFHSQASRRKRLPYPL</sequence>
<accession>A0AAV8U330</accession>
<keyword evidence="2" id="KW-1185">Reference proteome</keyword>
<organism evidence="1 2">
    <name type="scientific">Erythroxylum novogranatense</name>
    <dbReference type="NCBI Taxonomy" id="1862640"/>
    <lineage>
        <taxon>Eukaryota</taxon>
        <taxon>Viridiplantae</taxon>
        <taxon>Streptophyta</taxon>
        <taxon>Embryophyta</taxon>
        <taxon>Tracheophyta</taxon>
        <taxon>Spermatophyta</taxon>
        <taxon>Magnoliopsida</taxon>
        <taxon>eudicotyledons</taxon>
        <taxon>Gunneridae</taxon>
        <taxon>Pentapetalae</taxon>
        <taxon>rosids</taxon>
        <taxon>fabids</taxon>
        <taxon>Malpighiales</taxon>
        <taxon>Erythroxylaceae</taxon>
        <taxon>Erythroxylum</taxon>
    </lineage>
</organism>
<dbReference type="Proteomes" id="UP001159364">
    <property type="component" value="Linkage Group LG01"/>
</dbReference>
<name>A0AAV8U330_9ROSI</name>